<dbReference type="NCBIfam" id="TIGR04344">
    <property type="entry name" value="ovoA_Nterm"/>
    <property type="match status" value="1"/>
</dbReference>
<dbReference type="EMBL" id="CAAHFG010000003">
    <property type="protein sequence ID" value="VGO16068.1"/>
    <property type="molecule type" value="Genomic_DNA"/>
</dbReference>
<dbReference type="Pfam" id="PF03781">
    <property type="entry name" value="FGE-sulfatase"/>
    <property type="match status" value="1"/>
</dbReference>
<evidence type="ECO:0000259" key="6">
    <source>
        <dbReference type="Pfam" id="PF12867"/>
    </source>
</evidence>
<feature type="domain" description="DinB-like" evidence="6">
    <location>
        <begin position="26"/>
        <end position="161"/>
    </location>
</feature>
<dbReference type="SUPFAM" id="SSF56436">
    <property type="entry name" value="C-type lectin-like"/>
    <property type="match status" value="1"/>
</dbReference>
<dbReference type="InterPro" id="IPR013217">
    <property type="entry name" value="Methyltransf_12"/>
</dbReference>
<evidence type="ECO:0000259" key="5">
    <source>
        <dbReference type="Pfam" id="PF08242"/>
    </source>
</evidence>
<dbReference type="InterPro" id="IPR029063">
    <property type="entry name" value="SAM-dependent_MTases_sf"/>
</dbReference>
<dbReference type="InterPro" id="IPR042095">
    <property type="entry name" value="SUMF_sf"/>
</dbReference>
<dbReference type="InterPro" id="IPR005532">
    <property type="entry name" value="SUMF_dom"/>
</dbReference>
<dbReference type="InterPro" id="IPR027625">
    <property type="entry name" value="OvoA_Cterm"/>
</dbReference>
<keyword evidence="2" id="KW-0408">Iron</keyword>
<feature type="domain" description="Methyltransferase type 12" evidence="5">
    <location>
        <begin position="503"/>
        <end position="624"/>
    </location>
</feature>
<dbReference type="GO" id="GO:0120147">
    <property type="term" value="F:formylglycine-generating oxidase activity"/>
    <property type="evidence" value="ECO:0007669"/>
    <property type="project" value="TreeGrafter"/>
</dbReference>
<dbReference type="FunFam" id="3.90.1580.10:FF:000006">
    <property type="entry name" value="Generic methyltransferase, putative"/>
    <property type="match status" value="1"/>
</dbReference>
<dbReference type="Pfam" id="PF12867">
    <property type="entry name" value="DinB_2"/>
    <property type="match status" value="1"/>
</dbReference>
<evidence type="ECO:0000313" key="7">
    <source>
        <dbReference type="EMBL" id="VGO16068.1"/>
    </source>
</evidence>
<dbReference type="AlphaFoldDB" id="A0A6C2U7J8"/>
<dbReference type="NCBIfam" id="TIGR04345">
    <property type="entry name" value="ovoA_Cterm"/>
    <property type="match status" value="1"/>
</dbReference>
<dbReference type="Proteomes" id="UP000366872">
    <property type="component" value="Unassembled WGS sequence"/>
</dbReference>
<gene>
    <name evidence="7" type="primary">egtB</name>
    <name evidence="7" type="ORF">PDESU_04658</name>
</gene>
<dbReference type="RefSeq" id="WP_136081621.1">
    <property type="nucleotide sequence ID" value="NZ_CAAHFG010000003.1"/>
</dbReference>
<evidence type="ECO:0000259" key="4">
    <source>
        <dbReference type="Pfam" id="PF03781"/>
    </source>
</evidence>
<protein>
    <submittedName>
        <fullName evidence="7">Hercynine oxygenase</fullName>
    </submittedName>
</protein>
<dbReference type="Gene3D" id="3.90.1580.10">
    <property type="entry name" value="paralog of FGE (formylglycine-generating enzyme)"/>
    <property type="match status" value="1"/>
</dbReference>
<dbReference type="InterPro" id="IPR027577">
    <property type="entry name" value="OvoA_Nterm"/>
</dbReference>
<dbReference type="InterPro" id="IPR016187">
    <property type="entry name" value="CTDL_fold"/>
</dbReference>
<evidence type="ECO:0000256" key="3">
    <source>
        <dbReference type="ARBA" id="ARBA00037882"/>
    </source>
</evidence>
<evidence type="ECO:0000256" key="2">
    <source>
        <dbReference type="ARBA" id="ARBA00023004"/>
    </source>
</evidence>
<feature type="domain" description="Sulfatase-modifying factor enzyme-like" evidence="4">
    <location>
        <begin position="193"/>
        <end position="445"/>
    </location>
</feature>
<dbReference type="CDD" id="cd02440">
    <property type="entry name" value="AdoMet_MTases"/>
    <property type="match status" value="1"/>
</dbReference>
<dbReference type="SUPFAM" id="SSF53335">
    <property type="entry name" value="S-adenosyl-L-methionine-dependent methyltransferases"/>
    <property type="match status" value="1"/>
</dbReference>
<keyword evidence="8" id="KW-1185">Reference proteome</keyword>
<comment type="pathway">
    <text evidence="3">Amino-acid biosynthesis; ergothioneine biosynthesis.</text>
</comment>
<accession>A0A6C2U7J8</accession>
<sequence length="700" mass="80127">MEFITQNIDLASGDAEAKRAGIKGYFNATWKLYERLFDTLASDEVFYNRPQPLRHPLIFYFGHTAVFFVNKLMLAKLIDRRVDARMESVFAIGVDEMSWDDLNEDHYDWPSVAETRAYRNQVQVVVNELIDTVDFSMPIDWESPLWPVVMGIEHERIHLETSSVLIRQLDLASVKPSPLFPVCPDVGDAPENRLLDVPGGAVELGKGKGHHLYGWDNEYGKASFGVTDFQASKYLVSNREFLSFMEDGGYADDRWWDAEGRAWRNYHQAAMPEFWRGEPGAFRLRLMTEEIPLPPNWPAEVCYLEAKAFCNWKGEQTGQAIRMPDEAEYRRMLQVAGLEAEHHESPVAANWNLEHYASSVPVDTFAHGDFFDLVGNVWQWNETPIYGFDGFEVHPLYDDFSVPTFDNRHNLIKGGSWISTGNEIALHSRYAFRRHFYQHAGFRYVASERMVKKEFDVYETDALISQYCEFHYGEPCFGVPNFPQTMALLALDAMDGRKKGRALDIGCSVGRCAFELADAFDAVDALDFSARFVQVGARLQRSGRIRYERIEEGDLVSLHEHSLKELGLHGEYSNINFMQQDATNMKSEFSGYDLVVAANLIDRLNDPARFLRDIRTRMNPGGVLLIASPYTWLEEFTKKEKWLGGFKRDGEPVTTLDGLHAELDAGFALQGSPLRVPFVIRETKNKHQHTLSEVTVWIRK</sequence>
<evidence type="ECO:0000313" key="8">
    <source>
        <dbReference type="Proteomes" id="UP000366872"/>
    </source>
</evidence>
<dbReference type="Gene3D" id="3.40.50.150">
    <property type="entry name" value="Vaccinia Virus protein VP39"/>
    <property type="match status" value="1"/>
</dbReference>
<proteinExistence type="predicted"/>
<evidence type="ECO:0000256" key="1">
    <source>
        <dbReference type="ARBA" id="ARBA00023002"/>
    </source>
</evidence>
<dbReference type="PANTHER" id="PTHR23150">
    <property type="entry name" value="SULFATASE MODIFYING FACTOR 1, 2"/>
    <property type="match status" value="1"/>
</dbReference>
<dbReference type="InterPro" id="IPR051043">
    <property type="entry name" value="Sulfatase_Mod_Factor_Kinase"/>
</dbReference>
<dbReference type="InterPro" id="IPR024775">
    <property type="entry name" value="DinB-like"/>
</dbReference>
<organism evidence="7 8">
    <name type="scientific">Pontiella desulfatans</name>
    <dbReference type="NCBI Taxonomy" id="2750659"/>
    <lineage>
        <taxon>Bacteria</taxon>
        <taxon>Pseudomonadati</taxon>
        <taxon>Kiritimatiellota</taxon>
        <taxon>Kiritimatiellia</taxon>
        <taxon>Kiritimatiellales</taxon>
        <taxon>Pontiellaceae</taxon>
        <taxon>Pontiella</taxon>
    </lineage>
</organism>
<keyword evidence="1" id="KW-0560">Oxidoreductase</keyword>
<dbReference type="Pfam" id="PF08242">
    <property type="entry name" value="Methyltransf_12"/>
    <property type="match status" value="1"/>
</dbReference>
<name>A0A6C2U7J8_PONDE</name>
<dbReference type="PANTHER" id="PTHR23150:SF26">
    <property type="entry name" value="GENERIC METHYLTRANSFERASE"/>
    <property type="match status" value="1"/>
</dbReference>
<reference evidence="7 8" key="1">
    <citation type="submission" date="2019-04" db="EMBL/GenBank/DDBJ databases">
        <authorList>
            <person name="Van Vliet M D."/>
        </authorList>
    </citation>
    <scope>NUCLEOTIDE SEQUENCE [LARGE SCALE GENOMIC DNA]</scope>
    <source>
        <strain evidence="7 8">F1</strain>
    </source>
</reference>